<evidence type="ECO:0000256" key="1">
    <source>
        <dbReference type="ARBA" id="ARBA00004141"/>
    </source>
</evidence>
<accession>T0ZH65</accession>
<evidence type="ECO:0000256" key="4">
    <source>
        <dbReference type="ARBA" id="ARBA00023136"/>
    </source>
</evidence>
<feature type="transmembrane region" description="Helical" evidence="5">
    <location>
        <begin position="86"/>
        <end position="108"/>
    </location>
</feature>
<evidence type="ECO:0000259" key="6">
    <source>
        <dbReference type="Pfam" id="PF00892"/>
    </source>
</evidence>
<dbReference type="PANTHER" id="PTHR32322">
    <property type="entry name" value="INNER MEMBRANE TRANSPORTER"/>
    <property type="match status" value="1"/>
</dbReference>
<reference evidence="7" key="1">
    <citation type="submission" date="2013-08" db="EMBL/GenBank/DDBJ databases">
        <authorList>
            <person name="Mendez C."/>
            <person name="Richter M."/>
            <person name="Ferrer M."/>
            <person name="Sanchez J."/>
        </authorList>
    </citation>
    <scope>NUCLEOTIDE SEQUENCE</scope>
</reference>
<feature type="transmembrane region" description="Helical" evidence="5">
    <location>
        <begin position="54"/>
        <end position="74"/>
    </location>
</feature>
<keyword evidence="3 5" id="KW-1133">Transmembrane helix</keyword>
<organism evidence="7">
    <name type="scientific">mine drainage metagenome</name>
    <dbReference type="NCBI Taxonomy" id="410659"/>
    <lineage>
        <taxon>unclassified sequences</taxon>
        <taxon>metagenomes</taxon>
        <taxon>ecological metagenomes</taxon>
    </lineage>
</organism>
<comment type="caution">
    <text evidence="7">The sequence shown here is derived from an EMBL/GenBank/DDBJ whole genome shotgun (WGS) entry which is preliminary data.</text>
</comment>
<dbReference type="EMBL" id="AUZZ01006035">
    <property type="protein sequence ID" value="EQD47621.1"/>
    <property type="molecule type" value="Genomic_DNA"/>
</dbReference>
<dbReference type="GO" id="GO:0016020">
    <property type="term" value="C:membrane"/>
    <property type="evidence" value="ECO:0007669"/>
    <property type="project" value="UniProtKB-SubCell"/>
</dbReference>
<dbReference type="AlphaFoldDB" id="T0ZH65"/>
<comment type="subcellular location">
    <subcellularLocation>
        <location evidence="1">Membrane</location>
        <topology evidence="1">Multi-pass membrane protein</topology>
    </subcellularLocation>
</comment>
<evidence type="ECO:0000256" key="2">
    <source>
        <dbReference type="ARBA" id="ARBA00022692"/>
    </source>
</evidence>
<evidence type="ECO:0000256" key="5">
    <source>
        <dbReference type="SAM" id="Phobius"/>
    </source>
</evidence>
<dbReference type="SUPFAM" id="SSF103481">
    <property type="entry name" value="Multidrug resistance efflux transporter EmrE"/>
    <property type="match status" value="1"/>
</dbReference>
<evidence type="ECO:0000256" key="3">
    <source>
        <dbReference type="ARBA" id="ARBA00022989"/>
    </source>
</evidence>
<feature type="non-terminal residue" evidence="7">
    <location>
        <position position="1"/>
    </location>
</feature>
<feature type="transmembrane region" description="Helical" evidence="5">
    <location>
        <begin position="120"/>
        <end position="136"/>
    </location>
</feature>
<keyword evidence="2 5" id="KW-0812">Transmembrane</keyword>
<dbReference type="InterPro" id="IPR050638">
    <property type="entry name" value="AA-Vitamin_Transporters"/>
</dbReference>
<feature type="transmembrane region" description="Helical" evidence="5">
    <location>
        <begin position="142"/>
        <end position="159"/>
    </location>
</feature>
<sequence length="171" mass="18673">SWEVIGTGVLLGTHLGRLGPAYRDGVAAILAASFFWGLGTVWGRRFPRSPLPLLSSGIQMLWGGTLLLAIATATGDWTGWHWDGQGLWAVSYLCLMGSCLAYTVYLWLIPRTSPARIGTISYVNPAVAVVLGWLVLGETLNMIQLLGMSVILVSIFWVMRAERHRTQSVSN</sequence>
<proteinExistence type="predicted"/>
<name>T0ZH65_9ZZZZ</name>
<evidence type="ECO:0000313" key="7">
    <source>
        <dbReference type="EMBL" id="EQD47621.1"/>
    </source>
</evidence>
<feature type="domain" description="EamA" evidence="6">
    <location>
        <begin position="25"/>
        <end position="159"/>
    </location>
</feature>
<dbReference type="InterPro" id="IPR000620">
    <property type="entry name" value="EamA_dom"/>
</dbReference>
<reference evidence="7" key="2">
    <citation type="journal article" date="2014" name="ISME J.">
        <title>Microbial stratification in low pH oxic and suboxic macroscopic growths along an acid mine drainage.</title>
        <authorList>
            <person name="Mendez-Garcia C."/>
            <person name="Mesa V."/>
            <person name="Sprenger R.R."/>
            <person name="Richter M."/>
            <person name="Diez M.S."/>
            <person name="Solano J."/>
            <person name="Bargiela R."/>
            <person name="Golyshina O.V."/>
            <person name="Manteca A."/>
            <person name="Ramos J.L."/>
            <person name="Gallego J.R."/>
            <person name="Llorente I."/>
            <person name="Martins Dos Santos V.A."/>
            <person name="Jensen O.N."/>
            <person name="Pelaez A.I."/>
            <person name="Sanchez J."/>
            <person name="Ferrer M."/>
        </authorList>
    </citation>
    <scope>NUCLEOTIDE SEQUENCE</scope>
</reference>
<keyword evidence="4 5" id="KW-0472">Membrane</keyword>
<dbReference type="InterPro" id="IPR037185">
    <property type="entry name" value="EmrE-like"/>
</dbReference>
<feature type="transmembrane region" description="Helical" evidence="5">
    <location>
        <begin position="25"/>
        <end position="42"/>
    </location>
</feature>
<protein>
    <submittedName>
        <fullName evidence="7">Membrane protein containing DUF6, transmembrane</fullName>
    </submittedName>
</protein>
<gene>
    <name evidence="7" type="ORF">B2A_08381</name>
</gene>
<dbReference type="Gene3D" id="1.10.3730.20">
    <property type="match status" value="1"/>
</dbReference>
<dbReference type="PANTHER" id="PTHR32322:SF2">
    <property type="entry name" value="EAMA DOMAIN-CONTAINING PROTEIN"/>
    <property type="match status" value="1"/>
</dbReference>
<dbReference type="Pfam" id="PF00892">
    <property type="entry name" value="EamA"/>
    <property type="match status" value="1"/>
</dbReference>